<dbReference type="SUPFAM" id="SSF53067">
    <property type="entry name" value="Actin-like ATPase domain"/>
    <property type="match status" value="2"/>
</dbReference>
<dbReference type="GO" id="GO:0047761">
    <property type="term" value="F:butyrate kinase activity"/>
    <property type="evidence" value="ECO:0007669"/>
    <property type="project" value="UniProtKB-UniRule"/>
</dbReference>
<evidence type="ECO:0000256" key="3">
    <source>
        <dbReference type="ARBA" id="ARBA00022490"/>
    </source>
</evidence>
<name>A0A347ZWJ4_9CHLR</name>
<accession>A0A347ZWJ4</accession>
<sequence>MAQDKILVINPGSTSTKIALYTGSQPLWQENIEHLAAELSSFKAISEQLPMRLALVRETLQRKGLALDELAAIAARGGLLPPLAAGAYEVTPYMLEVLEKRPVNQHASNLAAGIAYAIAQPLGIKAYVYDPVTVDEMIELVRITGLKGIRRHGQGHNLNMRAAALRYCADKRIDYRQVNLIVTHLGGGITLSLHAHGRIIDMVSDDEGPFSPERAGALPNYKLLKQVFESGAAYPEIMKQLQRKGGLMSHFGTADVRAVQELANTGDAQAALVLEAMALSVAQSIARLAVDVNGQVDAIILTGGIAHSAEFTGSIEERIKFIAPVTIIPGENEMQALAEGVGRVLRGEETATVYKA</sequence>
<dbReference type="EMBL" id="QUMS01000005">
    <property type="protein sequence ID" value="REG05417.1"/>
    <property type="molecule type" value="Genomic_DNA"/>
</dbReference>
<evidence type="ECO:0000313" key="12">
    <source>
        <dbReference type="Proteomes" id="UP000256388"/>
    </source>
</evidence>
<comment type="subcellular location">
    <subcellularLocation>
        <location evidence="1 9">Cytoplasm</location>
    </subcellularLocation>
</comment>
<keyword evidence="5 9" id="KW-0547">Nucleotide-binding</keyword>
<dbReference type="PANTHER" id="PTHR21060:SF20">
    <property type="entry name" value="BUTYRATE KINASE 1-RELATED"/>
    <property type="match status" value="1"/>
</dbReference>
<dbReference type="Gene3D" id="3.30.420.40">
    <property type="match status" value="2"/>
</dbReference>
<dbReference type="InterPro" id="IPR011245">
    <property type="entry name" value="Butyrate_kin"/>
</dbReference>
<dbReference type="EC" id="2.7.2.7" evidence="9"/>
<dbReference type="PIRSF" id="PIRSF036458">
    <property type="entry name" value="Butyrate_kin"/>
    <property type="match status" value="1"/>
</dbReference>
<dbReference type="PANTHER" id="PTHR21060">
    <property type="entry name" value="ACETATE KINASE"/>
    <property type="match status" value="1"/>
</dbReference>
<proteinExistence type="inferred from homology"/>
<dbReference type="CDD" id="cd24011">
    <property type="entry name" value="ASKHA_NBD_BK"/>
    <property type="match status" value="1"/>
</dbReference>
<evidence type="ECO:0000256" key="4">
    <source>
        <dbReference type="ARBA" id="ARBA00022679"/>
    </source>
</evidence>
<dbReference type="HAMAP" id="MF_00542">
    <property type="entry name" value="Butyrate_kinase"/>
    <property type="match status" value="1"/>
</dbReference>
<dbReference type="GO" id="GO:0005737">
    <property type="term" value="C:cytoplasm"/>
    <property type="evidence" value="ECO:0007669"/>
    <property type="project" value="UniProtKB-SubCell"/>
</dbReference>
<comment type="catalytic activity">
    <reaction evidence="8 9">
        <text>butanoate + ATP = butanoyl phosphate + ADP</text>
        <dbReference type="Rhea" id="RHEA:13585"/>
        <dbReference type="ChEBI" id="CHEBI:17968"/>
        <dbReference type="ChEBI" id="CHEBI:30616"/>
        <dbReference type="ChEBI" id="CHEBI:58079"/>
        <dbReference type="ChEBI" id="CHEBI:456216"/>
        <dbReference type="EC" id="2.7.2.7"/>
    </reaction>
</comment>
<evidence type="ECO:0000256" key="9">
    <source>
        <dbReference type="HAMAP-Rule" id="MF_00542"/>
    </source>
</evidence>
<keyword evidence="12" id="KW-1185">Reference proteome</keyword>
<evidence type="ECO:0000256" key="2">
    <source>
        <dbReference type="ARBA" id="ARBA00008748"/>
    </source>
</evidence>
<dbReference type="OrthoDB" id="9771859at2"/>
<dbReference type="NCBIfam" id="NF002834">
    <property type="entry name" value="PRK03011.1-5"/>
    <property type="match status" value="1"/>
</dbReference>
<dbReference type="AlphaFoldDB" id="A0A347ZWJ4"/>
<reference evidence="11 12" key="1">
    <citation type="submission" date="2018-08" db="EMBL/GenBank/DDBJ databases">
        <title>Genomic Encyclopedia of Type Strains, Phase IV (KMG-IV): sequencing the most valuable type-strain genomes for metagenomic binning, comparative biology and taxonomic classification.</title>
        <authorList>
            <person name="Goeker M."/>
        </authorList>
    </citation>
    <scope>NUCLEOTIDE SEQUENCE [LARGE SCALE GENOMIC DNA]</scope>
    <source>
        <strain evidence="11 12">DSM 23923</strain>
    </source>
</reference>
<dbReference type="PRINTS" id="PR00471">
    <property type="entry name" value="ACETATEKNASE"/>
</dbReference>
<dbReference type="NCBIfam" id="TIGR02707">
    <property type="entry name" value="butyr_kinase"/>
    <property type="match status" value="1"/>
</dbReference>
<evidence type="ECO:0000313" key="11">
    <source>
        <dbReference type="EMBL" id="REG05417.1"/>
    </source>
</evidence>
<dbReference type="RefSeq" id="WP_116226084.1">
    <property type="nucleotide sequence ID" value="NZ_AP018437.1"/>
</dbReference>
<protein>
    <recommendedName>
        <fullName evidence="9">Probable butyrate kinase</fullName>
        <shortName evidence="9">BK</shortName>
        <ecNumber evidence="9">2.7.2.7</ecNumber>
    </recommendedName>
    <alternativeName>
        <fullName evidence="9">Branched-chain carboxylic acid kinase</fullName>
    </alternativeName>
</protein>
<keyword evidence="6 9" id="KW-0418">Kinase</keyword>
<gene>
    <name evidence="9" type="primary">buk</name>
    <name evidence="11" type="ORF">DFR64_2818</name>
</gene>
<evidence type="ECO:0000256" key="5">
    <source>
        <dbReference type="ARBA" id="ARBA00022741"/>
    </source>
</evidence>
<evidence type="ECO:0000256" key="8">
    <source>
        <dbReference type="ARBA" id="ARBA00048596"/>
    </source>
</evidence>
<comment type="similarity">
    <text evidence="2 9 10">Belongs to the acetokinase family.</text>
</comment>
<evidence type="ECO:0000256" key="6">
    <source>
        <dbReference type="ARBA" id="ARBA00022777"/>
    </source>
</evidence>
<dbReference type="GO" id="GO:0006083">
    <property type="term" value="P:acetate metabolic process"/>
    <property type="evidence" value="ECO:0007669"/>
    <property type="project" value="TreeGrafter"/>
</dbReference>
<evidence type="ECO:0000256" key="7">
    <source>
        <dbReference type="ARBA" id="ARBA00022840"/>
    </source>
</evidence>
<dbReference type="InterPro" id="IPR000890">
    <property type="entry name" value="Aliphatic_acid_kin_short-chain"/>
</dbReference>
<evidence type="ECO:0000256" key="1">
    <source>
        <dbReference type="ARBA" id="ARBA00004496"/>
    </source>
</evidence>
<keyword evidence="7 9" id="KW-0067">ATP-binding</keyword>
<evidence type="ECO:0000256" key="10">
    <source>
        <dbReference type="RuleBase" id="RU003835"/>
    </source>
</evidence>
<dbReference type="PROSITE" id="PS01075">
    <property type="entry name" value="ACETATE_KINASE_1"/>
    <property type="match status" value="1"/>
</dbReference>
<dbReference type="Pfam" id="PF00871">
    <property type="entry name" value="Acetate_kinase"/>
    <property type="match status" value="1"/>
</dbReference>
<dbReference type="InterPro" id="IPR023865">
    <property type="entry name" value="Aliphatic_acid_kinase_CS"/>
</dbReference>
<keyword evidence="3 9" id="KW-0963">Cytoplasm</keyword>
<keyword evidence="4 9" id="KW-0808">Transferase</keyword>
<comment type="caution">
    <text evidence="11">The sequence shown here is derived from an EMBL/GenBank/DDBJ whole genome shotgun (WGS) entry which is preliminary data.</text>
</comment>
<dbReference type="GO" id="GO:0008776">
    <property type="term" value="F:acetate kinase activity"/>
    <property type="evidence" value="ECO:0007669"/>
    <property type="project" value="TreeGrafter"/>
</dbReference>
<dbReference type="InterPro" id="IPR043129">
    <property type="entry name" value="ATPase_NBD"/>
</dbReference>
<dbReference type="Proteomes" id="UP000256388">
    <property type="component" value="Unassembled WGS sequence"/>
</dbReference>
<dbReference type="GO" id="GO:0005524">
    <property type="term" value="F:ATP binding"/>
    <property type="evidence" value="ECO:0007669"/>
    <property type="project" value="UniProtKB-KW"/>
</dbReference>
<organism evidence="11 12">
    <name type="scientific">Pelolinea submarina</name>
    <dbReference type="NCBI Taxonomy" id="913107"/>
    <lineage>
        <taxon>Bacteria</taxon>
        <taxon>Bacillati</taxon>
        <taxon>Chloroflexota</taxon>
        <taxon>Anaerolineae</taxon>
        <taxon>Anaerolineales</taxon>
        <taxon>Anaerolineaceae</taxon>
        <taxon>Pelolinea</taxon>
    </lineage>
</organism>